<evidence type="ECO:0000313" key="7">
    <source>
        <dbReference type="Proteomes" id="UP000650833"/>
    </source>
</evidence>
<dbReference type="InterPro" id="IPR001680">
    <property type="entry name" value="WD40_rpt"/>
</dbReference>
<keyword evidence="1 5" id="KW-0853">WD repeat</keyword>
<feature type="repeat" description="WD" evidence="5">
    <location>
        <begin position="181"/>
        <end position="222"/>
    </location>
</feature>
<dbReference type="SUPFAM" id="SSF50978">
    <property type="entry name" value="WD40 repeat-like"/>
    <property type="match status" value="1"/>
</dbReference>
<keyword evidence="3" id="KW-0647">Proteasome</keyword>
<gene>
    <name evidence="6" type="ORF">INT46_002097</name>
</gene>
<evidence type="ECO:0008006" key="8">
    <source>
        <dbReference type="Google" id="ProtNLM"/>
    </source>
</evidence>
<dbReference type="OrthoDB" id="10257301at2759"/>
<organism evidence="6 7">
    <name type="scientific">Mucor plumbeus</name>
    <dbReference type="NCBI Taxonomy" id="97098"/>
    <lineage>
        <taxon>Eukaryota</taxon>
        <taxon>Fungi</taxon>
        <taxon>Fungi incertae sedis</taxon>
        <taxon>Mucoromycota</taxon>
        <taxon>Mucoromycotina</taxon>
        <taxon>Mucoromycetes</taxon>
        <taxon>Mucorales</taxon>
        <taxon>Mucorineae</taxon>
        <taxon>Mucoraceae</taxon>
        <taxon>Mucor</taxon>
    </lineage>
</organism>
<dbReference type="PANTHER" id="PTHR19857:SF19">
    <property type="entry name" value="26S PROTEASOME REGULATORY SUBUNIT RPN14"/>
    <property type="match status" value="1"/>
</dbReference>
<dbReference type="PROSITE" id="PS50082">
    <property type="entry name" value="WD_REPEATS_2"/>
    <property type="match status" value="2"/>
</dbReference>
<dbReference type="AlphaFoldDB" id="A0A8H7R9T8"/>
<evidence type="ECO:0000256" key="5">
    <source>
        <dbReference type="PROSITE-ProRule" id="PRU00221"/>
    </source>
</evidence>
<evidence type="ECO:0000256" key="4">
    <source>
        <dbReference type="ARBA" id="ARBA00038321"/>
    </source>
</evidence>
<keyword evidence="7" id="KW-1185">Reference proteome</keyword>
<proteinExistence type="inferred from homology"/>
<sequence length="419" mass="44991">MSVETLPFVSVQADWDEVVREVASNTISEGSFWIACYMTGKESVQGSVDVRRIDNYEAALEGKGGIKVTMLNSRSFKVDCEALGIKDVTVFSPKTKINSFKDKIVTCIDISPNGSLFAAGYGTEVSLGSVNSGDIQMTLKGHLSDVTTVQFFPSNLVVLTGGSDFLLKIWSVLNGSNPVTLQGHTSAITGTAIISQGRNVLSSSRDGTIKLWNCGTSSTIATMGNYKFAINKMILTNLPSQYKPAKSEILDPMEVDTADKLVLAALDDGSVHGIHLGTKKEIFATPTSDTPLTSIAYEPETETIFTGSKNGLINFFSLKKGLEKPQLQWKRGGYAITSLVVKTNENGEKALCVSSADGSVYQTGSLTSFVSASVNVHVEAELSGSELETVYDMKVMPSDSESSCQRIACAVRDGQIKIY</sequence>
<dbReference type="InterPro" id="IPR051179">
    <property type="entry name" value="WD_repeat_multifunction"/>
</dbReference>
<dbReference type="InterPro" id="IPR036322">
    <property type="entry name" value="WD40_repeat_dom_sf"/>
</dbReference>
<dbReference type="EMBL" id="JAEPRC010000166">
    <property type="protein sequence ID" value="KAG2205858.1"/>
    <property type="molecule type" value="Genomic_DNA"/>
</dbReference>
<dbReference type="InterPro" id="IPR015943">
    <property type="entry name" value="WD40/YVTN_repeat-like_dom_sf"/>
</dbReference>
<evidence type="ECO:0000256" key="1">
    <source>
        <dbReference type="ARBA" id="ARBA00022574"/>
    </source>
</evidence>
<feature type="repeat" description="WD" evidence="5">
    <location>
        <begin position="139"/>
        <end position="180"/>
    </location>
</feature>
<dbReference type="Proteomes" id="UP000650833">
    <property type="component" value="Unassembled WGS sequence"/>
</dbReference>
<dbReference type="SMART" id="SM00320">
    <property type="entry name" value="WD40"/>
    <property type="match status" value="4"/>
</dbReference>
<dbReference type="PROSITE" id="PS50294">
    <property type="entry name" value="WD_REPEATS_REGION"/>
    <property type="match status" value="2"/>
</dbReference>
<dbReference type="Pfam" id="PF00400">
    <property type="entry name" value="WD40"/>
    <property type="match status" value="3"/>
</dbReference>
<name>A0A8H7R9T8_9FUNG</name>
<dbReference type="Gene3D" id="2.130.10.10">
    <property type="entry name" value="YVTN repeat-like/Quinoprotein amine dehydrogenase"/>
    <property type="match status" value="2"/>
</dbReference>
<evidence type="ECO:0000256" key="3">
    <source>
        <dbReference type="ARBA" id="ARBA00022942"/>
    </source>
</evidence>
<evidence type="ECO:0000256" key="2">
    <source>
        <dbReference type="ARBA" id="ARBA00022737"/>
    </source>
</evidence>
<comment type="caution">
    <text evidence="6">The sequence shown here is derived from an EMBL/GenBank/DDBJ whole genome shotgun (WGS) entry which is preliminary data.</text>
</comment>
<dbReference type="GO" id="GO:0000502">
    <property type="term" value="C:proteasome complex"/>
    <property type="evidence" value="ECO:0007669"/>
    <property type="project" value="UniProtKB-KW"/>
</dbReference>
<evidence type="ECO:0000313" key="6">
    <source>
        <dbReference type="EMBL" id="KAG2205858.1"/>
    </source>
</evidence>
<accession>A0A8H7R9T8</accession>
<dbReference type="PANTHER" id="PTHR19857">
    <property type="entry name" value="MITOCHONDRIAL DIVISION PROTEIN 1-RELATED"/>
    <property type="match status" value="1"/>
</dbReference>
<comment type="similarity">
    <text evidence="4">Belongs to the WD repeat PAAF1/RPN14 family.</text>
</comment>
<keyword evidence="2" id="KW-0677">Repeat</keyword>
<protein>
    <recommendedName>
        <fullName evidence="8">Proteasomal ATPase-associated factor 1</fullName>
    </recommendedName>
</protein>
<reference evidence="6" key="1">
    <citation type="submission" date="2020-12" db="EMBL/GenBank/DDBJ databases">
        <title>Metabolic potential, ecology and presence of endohyphal bacteria is reflected in genomic diversity of Mucoromycotina.</title>
        <authorList>
            <person name="Muszewska A."/>
            <person name="Okrasinska A."/>
            <person name="Steczkiewicz K."/>
            <person name="Drgas O."/>
            <person name="Orlowska M."/>
            <person name="Perlinska-Lenart U."/>
            <person name="Aleksandrzak-Piekarczyk T."/>
            <person name="Szatraj K."/>
            <person name="Zielenkiewicz U."/>
            <person name="Pilsyk S."/>
            <person name="Malc E."/>
            <person name="Mieczkowski P."/>
            <person name="Kruszewska J.S."/>
            <person name="Biernat P."/>
            <person name="Pawlowska J."/>
        </authorList>
    </citation>
    <scope>NUCLEOTIDE SEQUENCE</scope>
    <source>
        <strain evidence="6">CBS 226.32</strain>
    </source>
</reference>